<feature type="transmembrane region" description="Helical" evidence="2">
    <location>
        <begin position="187"/>
        <end position="207"/>
    </location>
</feature>
<evidence type="ECO:0000256" key="2">
    <source>
        <dbReference type="SAM" id="Phobius"/>
    </source>
</evidence>
<keyword evidence="4" id="KW-1185">Reference proteome</keyword>
<feature type="compositionally biased region" description="Basic and acidic residues" evidence="1">
    <location>
        <begin position="296"/>
        <end position="318"/>
    </location>
</feature>
<organism evidence="3 4">
    <name type="scientific">Pseudomassariella vexata</name>
    <dbReference type="NCBI Taxonomy" id="1141098"/>
    <lineage>
        <taxon>Eukaryota</taxon>
        <taxon>Fungi</taxon>
        <taxon>Dikarya</taxon>
        <taxon>Ascomycota</taxon>
        <taxon>Pezizomycotina</taxon>
        <taxon>Sordariomycetes</taxon>
        <taxon>Xylariomycetidae</taxon>
        <taxon>Amphisphaeriales</taxon>
        <taxon>Pseudomassariaceae</taxon>
        <taxon>Pseudomassariella</taxon>
    </lineage>
</organism>
<proteinExistence type="predicted"/>
<dbReference type="OrthoDB" id="10666873at2759"/>
<keyword evidence="2" id="KW-1133">Transmembrane helix</keyword>
<dbReference type="AlphaFoldDB" id="A0A1Y2EHL4"/>
<protein>
    <submittedName>
        <fullName evidence="3">Uncharacterized protein</fullName>
    </submittedName>
</protein>
<keyword evidence="2" id="KW-0812">Transmembrane</keyword>
<feature type="compositionally biased region" description="Polar residues" evidence="1">
    <location>
        <begin position="258"/>
        <end position="268"/>
    </location>
</feature>
<reference evidence="3 4" key="1">
    <citation type="submission" date="2016-07" db="EMBL/GenBank/DDBJ databases">
        <title>Pervasive Adenine N6-methylation of Active Genes in Fungi.</title>
        <authorList>
            <consortium name="DOE Joint Genome Institute"/>
            <person name="Mondo S.J."/>
            <person name="Dannebaum R.O."/>
            <person name="Kuo R.C."/>
            <person name="Labutti K."/>
            <person name="Haridas S."/>
            <person name="Kuo A."/>
            <person name="Salamov A."/>
            <person name="Ahrendt S.R."/>
            <person name="Lipzen A."/>
            <person name="Sullivan W."/>
            <person name="Andreopoulos W.B."/>
            <person name="Clum A."/>
            <person name="Lindquist E."/>
            <person name="Daum C."/>
            <person name="Ramamoorthy G.K."/>
            <person name="Gryganskyi A."/>
            <person name="Culley D."/>
            <person name="Magnuson J.K."/>
            <person name="James T.Y."/>
            <person name="O'Malley M.A."/>
            <person name="Stajich J.E."/>
            <person name="Spatafora J.W."/>
            <person name="Visel A."/>
            <person name="Grigoriev I.V."/>
        </authorList>
    </citation>
    <scope>NUCLEOTIDE SEQUENCE [LARGE SCALE GENOMIC DNA]</scope>
    <source>
        <strain evidence="3 4">CBS 129021</strain>
    </source>
</reference>
<feature type="region of interest" description="Disordered" evidence="1">
    <location>
        <begin position="258"/>
        <end position="318"/>
    </location>
</feature>
<feature type="compositionally biased region" description="Low complexity" evidence="1">
    <location>
        <begin position="269"/>
        <end position="287"/>
    </location>
</feature>
<comment type="caution">
    <text evidence="3">The sequence shown here is derived from an EMBL/GenBank/DDBJ whole genome shotgun (WGS) entry which is preliminary data.</text>
</comment>
<name>A0A1Y2EHL4_9PEZI</name>
<accession>A0A1Y2EHL4</accession>
<dbReference type="Proteomes" id="UP000193689">
    <property type="component" value="Unassembled WGS sequence"/>
</dbReference>
<feature type="transmembrane region" description="Helical" evidence="2">
    <location>
        <begin position="137"/>
        <end position="156"/>
    </location>
</feature>
<feature type="region of interest" description="Disordered" evidence="1">
    <location>
        <begin position="1"/>
        <end position="27"/>
    </location>
</feature>
<dbReference type="InParanoid" id="A0A1Y2EHL4"/>
<evidence type="ECO:0000313" key="3">
    <source>
        <dbReference type="EMBL" id="ORY71053.1"/>
    </source>
</evidence>
<feature type="transmembrane region" description="Helical" evidence="2">
    <location>
        <begin position="91"/>
        <end position="117"/>
    </location>
</feature>
<dbReference type="EMBL" id="MCFJ01000001">
    <property type="protein sequence ID" value="ORY71053.1"/>
    <property type="molecule type" value="Genomic_DNA"/>
</dbReference>
<dbReference type="RefSeq" id="XP_040720645.1">
    <property type="nucleotide sequence ID" value="XM_040865136.1"/>
</dbReference>
<keyword evidence="2" id="KW-0472">Membrane</keyword>
<gene>
    <name evidence="3" type="ORF">BCR38DRAFT_519522</name>
</gene>
<dbReference type="GeneID" id="63781348"/>
<evidence type="ECO:0000313" key="4">
    <source>
        <dbReference type="Proteomes" id="UP000193689"/>
    </source>
</evidence>
<sequence>MEVPTESLPNTGPTPAEAPSTPPTEATRGKLSKFMKARWLHPRTKRYIHALVDASICWVVGLTLAFGIIEFKVSFDDVDHSEFILLPLVRFGGYISIIFAMACGIAIGTCMQSLGLWRTQHMGPHRAKHVVFGKLRLRMWVFTCLSIALSFVLPVFGSHAVRVLSAVSWHTRGNVTFDSTSSRIREFVVLHIMCLVTLCAVTGGAIIRERRLAPLEDEKKVRDEEKGGHVKGECQVMGLRCGSTKAARLNLAATEEAQYNPQKATTSLAQSQAPAKPKNAKKNQASAGRNTAPRLADLEAKKSDVPYKDQDKPISPRS</sequence>
<feature type="transmembrane region" description="Helical" evidence="2">
    <location>
        <begin position="47"/>
        <end position="71"/>
    </location>
</feature>
<feature type="compositionally biased region" description="Low complexity" evidence="1">
    <location>
        <begin position="11"/>
        <end position="26"/>
    </location>
</feature>
<evidence type="ECO:0000256" key="1">
    <source>
        <dbReference type="SAM" id="MobiDB-lite"/>
    </source>
</evidence>